<proteinExistence type="predicted"/>
<dbReference type="Pfam" id="PF12694">
    <property type="entry name" value="cpYpsA"/>
    <property type="match status" value="1"/>
</dbReference>
<organism evidence="1">
    <name type="scientific">viral metagenome</name>
    <dbReference type="NCBI Taxonomy" id="1070528"/>
    <lineage>
        <taxon>unclassified sequences</taxon>
        <taxon>metagenomes</taxon>
        <taxon>organismal metagenomes</taxon>
    </lineage>
</organism>
<protein>
    <submittedName>
        <fullName evidence="1">Putative molybdenum carrier protein</fullName>
    </submittedName>
</protein>
<evidence type="ECO:0000313" key="1">
    <source>
        <dbReference type="EMBL" id="QJA68466.1"/>
    </source>
</evidence>
<dbReference type="AlphaFoldDB" id="A0A6M3JF48"/>
<name>A0A6M3JF48_9ZZZZ</name>
<dbReference type="Gene3D" id="3.40.50.450">
    <property type="match status" value="1"/>
</dbReference>
<dbReference type="EMBL" id="MT141620">
    <property type="protein sequence ID" value="QJA68466.1"/>
    <property type="molecule type" value="Genomic_DNA"/>
</dbReference>
<dbReference type="InterPro" id="IPR024755">
    <property type="entry name" value="cpYpsA"/>
</dbReference>
<reference evidence="1" key="1">
    <citation type="submission" date="2020-03" db="EMBL/GenBank/DDBJ databases">
        <title>The deep terrestrial virosphere.</title>
        <authorList>
            <person name="Holmfeldt K."/>
            <person name="Nilsson E."/>
            <person name="Simone D."/>
            <person name="Lopez-Fernandez M."/>
            <person name="Wu X."/>
            <person name="de Brujin I."/>
            <person name="Lundin D."/>
            <person name="Andersson A."/>
            <person name="Bertilsson S."/>
            <person name="Dopson M."/>
        </authorList>
    </citation>
    <scope>NUCLEOTIDE SEQUENCE</scope>
    <source>
        <strain evidence="1">MM415A06509</strain>
    </source>
</reference>
<accession>A0A6M3JF48</accession>
<sequence>MIKKIISGGQTGADRGGLEAGKSLKIKTGGWAPKGYKTENGPDLSLKKFGLEEHWSSYYPERTEKNVRNSHLTLIFGNLNSAGSKLTKKYCIKYEKSFLPISIPLQVSFEKAFTAFKFFVEIAYDYNNNKPIILNIAGNRESKSPGIQKFVEKFLIKTIRRLKRNEMWRS</sequence>
<gene>
    <name evidence="1" type="ORF">MM415A06509_0001</name>
</gene>